<reference evidence="1" key="1">
    <citation type="submission" date="2020-07" db="EMBL/GenBank/DDBJ databases">
        <title>Huge and variable diversity of episymbiotic CPR bacteria and DPANN archaea in groundwater ecosystems.</title>
        <authorList>
            <person name="He C.Y."/>
            <person name="Keren R."/>
            <person name="Whittaker M."/>
            <person name="Farag I.F."/>
            <person name="Doudna J."/>
            <person name="Cate J.H.D."/>
            <person name="Banfield J.F."/>
        </authorList>
    </citation>
    <scope>NUCLEOTIDE SEQUENCE</scope>
    <source>
        <strain evidence="1">NC_groundwater_1664_Pr3_B-0.1um_52_9</strain>
    </source>
</reference>
<dbReference type="PANTHER" id="PTHR40266">
    <property type="entry name" value="TOXIN HIGB-1"/>
    <property type="match status" value="1"/>
</dbReference>
<dbReference type="AlphaFoldDB" id="A0A9D6UZN5"/>
<gene>
    <name evidence="1" type="ORF">HY912_07045</name>
</gene>
<evidence type="ECO:0000313" key="2">
    <source>
        <dbReference type="Proteomes" id="UP000807825"/>
    </source>
</evidence>
<dbReference type="InterPro" id="IPR007711">
    <property type="entry name" value="HigB-1"/>
</dbReference>
<dbReference type="SUPFAM" id="SSF143011">
    <property type="entry name" value="RelE-like"/>
    <property type="match status" value="1"/>
</dbReference>
<dbReference type="PANTHER" id="PTHR40266:SF2">
    <property type="entry name" value="TOXIN HIGB-1"/>
    <property type="match status" value="1"/>
</dbReference>
<dbReference type="Gene3D" id="3.30.2310.20">
    <property type="entry name" value="RelE-like"/>
    <property type="match status" value="1"/>
</dbReference>
<dbReference type="EMBL" id="JACRDE010000195">
    <property type="protein sequence ID" value="MBI5249233.1"/>
    <property type="molecule type" value="Genomic_DNA"/>
</dbReference>
<proteinExistence type="predicted"/>
<sequence length="93" mass="11093">MIKSFKTKDTEKLFNRYWVRAFQHVEERARVKLEMIDAAEALEDLRKPPGNQLEALGGDRKGQHSIRINKQWRICFTWGDDNHAYEVEICDYH</sequence>
<dbReference type="Pfam" id="PF05015">
    <property type="entry name" value="HigB-like_toxin"/>
    <property type="match status" value="1"/>
</dbReference>
<dbReference type="Proteomes" id="UP000807825">
    <property type="component" value="Unassembled WGS sequence"/>
</dbReference>
<protein>
    <submittedName>
        <fullName evidence="1">Type II toxin-antitoxin system RelE/ParE family toxin</fullName>
    </submittedName>
</protein>
<accession>A0A9D6UZN5</accession>
<organism evidence="1 2">
    <name type="scientific">Desulfomonile tiedjei</name>
    <dbReference type="NCBI Taxonomy" id="2358"/>
    <lineage>
        <taxon>Bacteria</taxon>
        <taxon>Pseudomonadati</taxon>
        <taxon>Thermodesulfobacteriota</taxon>
        <taxon>Desulfomonilia</taxon>
        <taxon>Desulfomonilales</taxon>
        <taxon>Desulfomonilaceae</taxon>
        <taxon>Desulfomonile</taxon>
    </lineage>
</organism>
<dbReference type="InterPro" id="IPR035093">
    <property type="entry name" value="RelE/ParE_toxin_dom_sf"/>
</dbReference>
<name>A0A9D6UZN5_9BACT</name>
<comment type="caution">
    <text evidence="1">The sequence shown here is derived from an EMBL/GenBank/DDBJ whole genome shotgun (WGS) entry which is preliminary data.</text>
</comment>
<evidence type="ECO:0000313" key="1">
    <source>
        <dbReference type="EMBL" id="MBI5249233.1"/>
    </source>
</evidence>